<evidence type="ECO:0000313" key="1">
    <source>
        <dbReference type="EMBL" id="QBH95755.1"/>
    </source>
</evidence>
<accession>A0A411WHP4</accession>
<dbReference type="InterPro" id="IPR046618">
    <property type="entry name" value="DUF6731"/>
</dbReference>
<dbReference type="Pfam" id="PF20505">
    <property type="entry name" value="DUF6731"/>
    <property type="match status" value="1"/>
</dbReference>
<dbReference type="EMBL" id="CP034752">
    <property type="protein sequence ID" value="QBH95755.1"/>
    <property type="molecule type" value="Genomic_DNA"/>
</dbReference>
<dbReference type="AlphaFoldDB" id="A0A411WHP4"/>
<gene>
    <name evidence="1" type="ORF">EKN56_04675</name>
</gene>
<name>A0A411WHP4_9GAMM</name>
<organism evidence="1 2">
    <name type="scientific">Limnobaculum zhutongyuii</name>
    <dbReference type="NCBI Taxonomy" id="2498113"/>
    <lineage>
        <taxon>Bacteria</taxon>
        <taxon>Pseudomonadati</taxon>
        <taxon>Pseudomonadota</taxon>
        <taxon>Gammaproteobacteria</taxon>
        <taxon>Enterobacterales</taxon>
        <taxon>Budviciaceae</taxon>
        <taxon>Limnobaculum</taxon>
    </lineage>
</organism>
<evidence type="ECO:0000313" key="2">
    <source>
        <dbReference type="Proteomes" id="UP000293154"/>
    </source>
</evidence>
<dbReference type="OrthoDB" id="9076938at2"/>
<proteinExistence type="predicted"/>
<dbReference type="Proteomes" id="UP000293154">
    <property type="component" value="Chromosome"/>
</dbReference>
<protein>
    <submittedName>
        <fullName evidence="1">Uncharacterized protein</fullName>
    </submittedName>
</protein>
<reference evidence="1 2" key="1">
    <citation type="submission" date="2019-03" db="EMBL/GenBank/DDBJ databases">
        <title>Pragia sp. nov. isolated from the gut tract of Carduelis flavirostris.</title>
        <authorList>
            <person name="Ge Y."/>
        </authorList>
    </citation>
    <scope>NUCLEOTIDE SEQUENCE [LARGE SCALE GENOMIC DNA]</scope>
    <source>
        <strain evidence="1 2">CF-458</strain>
    </source>
</reference>
<keyword evidence="2" id="KW-1185">Reference proteome</keyword>
<dbReference type="RefSeq" id="WP_130590742.1">
    <property type="nucleotide sequence ID" value="NZ_CP034752.1"/>
</dbReference>
<sequence>MVNSASSERKYKIEFFQLDMTITADYPSPWEVFSAITEEGAETSLNSGGITRDIWGLRDRNRPLSFVGEFRKFRTTDVPEIGEVGSPAEDIELDENEGIIEKNFFVYYRNHRLLGWHNNSHAGGAKHLATFLSNLLGIKVKLNPVLKTDAIRRLMNGNTTVKKISVSIPRPTNPELYPDDDFGRQTIDMMDHMSADSLRLELGINSRRGDSAGALADRIKQALRAFASSGATTAKAQVIEDGIEYPIDLIADRIISFQSVETNARFPPSGTMYRLIDDAKRDCQEDIDGYFGTLENALT</sequence>
<dbReference type="KEGG" id="prag:EKN56_04675"/>